<dbReference type="AlphaFoldDB" id="A0A8K1ZZH7"/>
<gene>
    <name evidence="1" type="ORF">GS597_09850</name>
</gene>
<accession>A0A8K1ZZH7</accession>
<reference evidence="1" key="1">
    <citation type="submission" date="2019-12" db="EMBL/GenBank/DDBJ databases">
        <title>High-Quality draft genome sequences of three cyanobacteria isolated from the limestone walls of the Old Cathedral of Coimbra.</title>
        <authorList>
            <person name="Tiago I."/>
            <person name="Soares F."/>
            <person name="Portugal A."/>
        </authorList>
    </citation>
    <scope>NUCLEOTIDE SEQUENCE [LARGE SCALE GENOMIC DNA]</scope>
    <source>
        <strain evidence="1">C</strain>
    </source>
</reference>
<dbReference type="RefSeq" id="WP_161825286.1">
    <property type="nucleotide sequence ID" value="NZ_WVIC01000017.1"/>
</dbReference>
<comment type="caution">
    <text evidence="1">The sequence shown here is derived from an EMBL/GenBank/DDBJ whole genome shotgun (WGS) entry which is preliminary data.</text>
</comment>
<protein>
    <submittedName>
        <fullName evidence="1">Uncharacterized protein</fullName>
    </submittedName>
</protein>
<evidence type="ECO:0000313" key="2">
    <source>
        <dbReference type="Proteomes" id="UP000607397"/>
    </source>
</evidence>
<dbReference type="Proteomes" id="UP000607397">
    <property type="component" value="Unassembled WGS sequence"/>
</dbReference>
<evidence type="ECO:0000313" key="1">
    <source>
        <dbReference type="EMBL" id="NCJ06806.1"/>
    </source>
</evidence>
<sequence length="169" mass="19429">MASSDNVTLAQAYRAFQGDQQCDIPFIVWVLENPDSPLPVPGRIYLREHDYLHILLNRGISPEDEAFVVGFTLGNDPRATDRFLRFFKFLARHFYPEPYRFQPGHLSIFDAGVQLGRQMKIKGLCSWDFSPHLDQPLSSLRAKIGIYWEDHPKMLASEKPWDPAKHCAA</sequence>
<name>A0A8K1ZZH7_9CYAN</name>
<dbReference type="EMBL" id="WVIC01000017">
    <property type="protein sequence ID" value="NCJ06806.1"/>
    <property type="molecule type" value="Genomic_DNA"/>
</dbReference>
<organism evidence="1 2">
    <name type="scientific">Petrachloros mirabilis ULC683</name>
    <dbReference type="NCBI Taxonomy" id="2781853"/>
    <lineage>
        <taxon>Bacteria</taxon>
        <taxon>Bacillati</taxon>
        <taxon>Cyanobacteriota</taxon>
        <taxon>Cyanophyceae</taxon>
        <taxon>Synechococcales</taxon>
        <taxon>Petrachlorosaceae</taxon>
        <taxon>Petrachloros</taxon>
        <taxon>Petrachloros mirabilis</taxon>
    </lineage>
</organism>
<keyword evidence="2" id="KW-1185">Reference proteome</keyword>
<proteinExistence type="predicted"/>